<comment type="subcellular location">
    <subcellularLocation>
        <location evidence="1">Membrane</location>
        <topology evidence="1">Multi-pass membrane protein</topology>
    </subcellularLocation>
</comment>
<keyword evidence="5" id="KW-0406">Ion transport</keyword>
<feature type="transmembrane region" description="Helical" evidence="9">
    <location>
        <begin position="472"/>
        <end position="492"/>
    </location>
</feature>
<dbReference type="Pfam" id="PF00654">
    <property type="entry name" value="Voltage_CLC"/>
    <property type="match status" value="1"/>
</dbReference>
<evidence type="ECO:0000313" key="11">
    <source>
        <dbReference type="Proteomes" id="UP000503462"/>
    </source>
</evidence>
<keyword evidence="7" id="KW-0868">Chloride</keyword>
<keyword evidence="3 9" id="KW-0812">Transmembrane</keyword>
<organism evidence="10 11">
    <name type="scientific">Peltaster fructicola</name>
    <dbReference type="NCBI Taxonomy" id="286661"/>
    <lineage>
        <taxon>Eukaryota</taxon>
        <taxon>Fungi</taxon>
        <taxon>Dikarya</taxon>
        <taxon>Ascomycota</taxon>
        <taxon>Pezizomycotina</taxon>
        <taxon>Dothideomycetes</taxon>
        <taxon>Dothideomycetes incertae sedis</taxon>
        <taxon>Peltaster</taxon>
    </lineage>
</organism>
<evidence type="ECO:0000256" key="5">
    <source>
        <dbReference type="ARBA" id="ARBA00023065"/>
    </source>
</evidence>
<evidence type="ECO:0000256" key="2">
    <source>
        <dbReference type="ARBA" id="ARBA00022448"/>
    </source>
</evidence>
<evidence type="ECO:0000256" key="9">
    <source>
        <dbReference type="SAM" id="Phobius"/>
    </source>
</evidence>
<evidence type="ECO:0008006" key="12">
    <source>
        <dbReference type="Google" id="ProtNLM"/>
    </source>
</evidence>
<feature type="transmembrane region" description="Helical" evidence="9">
    <location>
        <begin position="616"/>
        <end position="641"/>
    </location>
</feature>
<keyword evidence="4 9" id="KW-1133">Transmembrane helix</keyword>
<reference evidence="10 11" key="1">
    <citation type="journal article" date="2016" name="Sci. Rep.">
        <title>Peltaster fructicola genome reveals evolution from an invasive phytopathogen to an ectophytic parasite.</title>
        <authorList>
            <person name="Xu C."/>
            <person name="Chen H."/>
            <person name="Gleason M.L."/>
            <person name="Xu J.R."/>
            <person name="Liu H."/>
            <person name="Zhang R."/>
            <person name="Sun G."/>
        </authorList>
    </citation>
    <scope>NUCLEOTIDE SEQUENCE [LARGE SCALE GENOMIC DNA]</scope>
    <source>
        <strain evidence="10 11">LNHT1506</strain>
    </source>
</reference>
<feature type="transmembrane region" description="Helical" evidence="9">
    <location>
        <begin position="397"/>
        <end position="421"/>
    </location>
</feature>
<feature type="transmembrane region" description="Helical" evidence="9">
    <location>
        <begin position="175"/>
        <end position="200"/>
    </location>
</feature>
<dbReference type="SUPFAM" id="SSF81340">
    <property type="entry name" value="Clc chloride channel"/>
    <property type="match status" value="1"/>
</dbReference>
<dbReference type="GO" id="GO:0005794">
    <property type="term" value="C:Golgi apparatus"/>
    <property type="evidence" value="ECO:0007669"/>
    <property type="project" value="TreeGrafter"/>
</dbReference>
<feature type="transmembrane region" description="Helical" evidence="9">
    <location>
        <begin position="512"/>
        <end position="529"/>
    </location>
</feature>
<proteinExistence type="predicted"/>
<name>A0A6H0XZC7_9PEZI</name>
<dbReference type="PANTHER" id="PTHR45711:SF3">
    <property type="entry name" value="CLC CHANNEL"/>
    <property type="match status" value="1"/>
</dbReference>
<dbReference type="InterPro" id="IPR014743">
    <property type="entry name" value="Cl-channel_core"/>
</dbReference>
<dbReference type="PRINTS" id="PR00762">
    <property type="entry name" value="CLCHANNEL"/>
</dbReference>
<accession>A0A6H0XZC7</accession>
<feature type="region of interest" description="Disordered" evidence="8">
    <location>
        <begin position="758"/>
        <end position="786"/>
    </location>
</feature>
<feature type="compositionally biased region" description="Polar residues" evidence="8">
    <location>
        <begin position="39"/>
        <end position="59"/>
    </location>
</feature>
<evidence type="ECO:0000256" key="6">
    <source>
        <dbReference type="ARBA" id="ARBA00023136"/>
    </source>
</evidence>
<dbReference type="Proteomes" id="UP000503462">
    <property type="component" value="Chromosome 4"/>
</dbReference>
<sequence>MPDSTAAHTEASSDEELHSQVLLAESNSRLNSVRLNNSQSPLGSRSRVSLPSWLRPTQQTHDERTSLLRNDSQQSDYYATLSTPTHHEWSRHLNYSQSLRSRAASRRSSFSRKLPTLNASILHSGSQTPLRSSFPDTRAWYDQFTSTDWIRDAIADAVRVKELRARRDWRGRLQALFDGAQGWILVAIIGCLTAGVAYVIDVTEATIFDLKSGFCSTGWWHSKRRCCGGASTCDDWSRWSSLVGVDDRDGMSWLNFAAFCLWVVTLAMLACLVTLATKTSISSNVTLPILDENLDADHYRKDGDKQYITITKPLKTYYPAAGSGVAEVKTICSGFVLRGYLGVRTLACKSIGLILSVASGLSIGKEGPYVHIATCIGNITSRMFKKYNYNDGKRREVLSAASASGVAVAFGAPIGGVLFSLEEVSYYFPSKTLFRTFFCSIVAALSLKFLNPYGTGKIVLFEVRYLTDWHPLEIIIFCFLGVAGGILGAGFIKASRLWAKTFRRIGFIKHSPLTEVFLVALTTGLVSFWNRYTRLPVAELLFELATTCDTFSDSGMSLCATQERIPQVIKYLLWAFVVKALLTVISFGIKVPAGIYVPSMVVGACWAGSSGMHCRVYALVAAGATMTGVTRLSVCLAIILFELTGSLEHVLPFSLGVLIAKWTADALEPSSIYDLLMDAYPYLDSSHRPSFDAELADIVTAPSTSDCIDITDSPWISAIDLRQKLQYLHLAGERFLPAPDLEFALDSIEREGDAKCYVNPHSDRPDQSQEPWQDDDESAATSPQQAFDSDHVDLTSYIDPAPVALDICSPMDLVFEMFTRLGLRAGIISSSLFLVVPAF</sequence>
<dbReference type="Gene3D" id="1.10.3080.10">
    <property type="entry name" value="Clc chloride channel"/>
    <property type="match status" value="1"/>
</dbReference>
<evidence type="ECO:0000256" key="7">
    <source>
        <dbReference type="ARBA" id="ARBA00023214"/>
    </source>
</evidence>
<feature type="transmembrane region" description="Helical" evidence="9">
    <location>
        <begin position="433"/>
        <end position="451"/>
    </location>
</feature>
<dbReference type="InterPro" id="IPR001807">
    <property type="entry name" value="ClC"/>
</dbReference>
<evidence type="ECO:0000256" key="1">
    <source>
        <dbReference type="ARBA" id="ARBA00004141"/>
    </source>
</evidence>
<dbReference type="PANTHER" id="PTHR45711">
    <property type="entry name" value="CHLORIDE CHANNEL PROTEIN"/>
    <property type="match status" value="1"/>
</dbReference>
<dbReference type="GO" id="GO:0005769">
    <property type="term" value="C:early endosome"/>
    <property type="evidence" value="ECO:0007669"/>
    <property type="project" value="TreeGrafter"/>
</dbReference>
<dbReference type="EMBL" id="CP051142">
    <property type="protein sequence ID" value="QIW99947.1"/>
    <property type="molecule type" value="Genomic_DNA"/>
</dbReference>
<evidence type="ECO:0000256" key="4">
    <source>
        <dbReference type="ARBA" id="ARBA00022989"/>
    </source>
</evidence>
<evidence type="ECO:0000313" key="10">
    <source>
        <dbReference type="EMBL" id="QIW99947.1"/>
    </source>
</evidence>
<evidence type="ECO:0000256" key="3">
    <source>
        <dbReference type="ARBA" id="ARBA00022692"/>
    </source>
</evidence>
<keyword evidence="6 9" id="KW-0472">Membrane</keyword>
<dbReference type="GO" id="GO:0005886">
    <property type="term" value="C:plasma membrane"/>
    <property type="evidence" value="ECO:0007669"/>
    <property type="project" value="TreeGrafter"/>
</dbReference>
<dbReference type="CDD" id="cd03684">
    <property type="entry name" value="ClC_3_like"/>
    <property type="match status" value="1"/>
</dbReference>
<feature type="region of interest" description="Disordered" evidence="8">
    <location>
        <begin position="32"/>
        <end position="72"/>
    </location>
</feature>
<evidence type="ECO:0000256" key="8">
    <source>
        <dbReference type="SAM" id="MobiDB-lite"/>
    </source>
</evidence>
<dbReference type="OrthoDB" id="44789at2759"/>
<dbReference type="GO" id="GO:0005247">
    <property type="term" value="F:voltage-gated chloride channel activity"/>
    <property type="evidence" value="ECO:0007669"/>
    <property type="project" value="TreeGrafter"/>
</dbReference>
<feature type="transmembrane region" description="Helical" evidence="9">
    <location>
        <begin position="253"/>
        <end position="275"/>
    </location>
</feature>
<feature type="transmembrane region" description="Helical" evidence="9">
    <location>
        <begin position="571"/>
        <end position="596"/>
    </location>
</feature>
<gene>
    <name evidence="10" type="ORF">AMS68_005465</name>
</gene>
<protein>
    <recommendedName>
        <fullName evidence="12">Chloride channel protein</fullName>
    </recommendedName>
</protein>
<keyword evidence="2" id="KW-0813">Transport</keyword>
<dbReference type="AlphaFoldDB" id="A0A6H0XZC7"/>
<keyword evidence="11" id="KW-1185">Reference proteome</keyword>